<dbReference type="KEGG" id="cphy:B5808_02240"/>
<gene>
    <name evidence="7" type="ORF">B5808_02240</name>
</gene>
<dbReference type="PANTHER" id="PTHR42973:SF39">
    <property type="entry name" value="FAD-BINDING PCMH-TYPE DOMAIN-CONTAINING PROTEIN"/>
    <property type="match status" value="1"/>
</dbReference>
<keyword evidence="8" id="KW-1185">Reference proteome</keyword>
<dbReference type="AlphaFoldDB" id="A0A1X9LGC0"/>
<dbReference type="InterPro" id="IPR016166">
    <property type="entry name" value="FAD-bd_PCMH"/>
</dbReference>
<dbReference type="PANTHER" id="PTHR42973">
    <property type="entry name" value="BINDING OXIDOREDUCTASE, PUTATIVE (AFU_ORTHOLOGUE AFUA_1G17690)-RELATED"/>
    <property type="match status" value="1"/>
</dbReference>
<evidence type="ECO:0000256" key="3">
    <source>
        <dbReference type="ARBA" id="ARBA00022630"/>
    </source>
</evidence>
<keyword evidence="4" id="KW-0274">FAD</keyword>
<evidence type="ECO:0000256" key="1">
    <source>
        <dbReference type="ARBA" id="ARBA00001974"/>
    </source>
</evidence>
<dbReference type="InterPro" id="IPR006093">
    <property type="entry name" value="Oxy_OxRdtase_FAD_BS"/>
</dbReference>
<evidence type="ECO:0000313" key="7">
    <source>
        <dbReference type="EMBL" id="ARJ04177.1"/>
    </source>
</evidence>
<dbReference type="SUPFAM" id="SSF56176">
    <property type="entry name" value="FAD-binding/transporter-associated domain-like"/>
    <property type="match status" value="1"/>
</dbReference>
<dbReference type="RefSeq" id="WP_085018057.1">
    <property type="nucleotide sequence ID" value="NZ_BMHD01000001.1"/>
</dbReference>
<evidence type="ECO:0000256" key="5">
    <source>
        <dbReference type="ARBA" id="ARBA00023002"/>
    </source>
</evidence>
<dbReference type="Pfam" id="PF01565">
    <property type="entry name" value="FAD_binding_4"/>
    <property type="match status" value="1"/>
</dbReference>
<dbReference type="Gene3D" id="3.30.43.10">
    <property type="entry name" value="Uridine Diphospho-n-acetylenolpyruvylglucosamine Reductase, domain 2"/>
    <property type="match status" value="1"/>
</dbReference>
<dbReference type="InterPro" id="IPR012951">
    <property type="entry name" value="BBE"/>
</dbReference>
<dbReference type="Pfam" id="PF08031">
    <property type="entry name" value="BBE"/>
    <property type="match status" value="1"/>
</dbReference>
<comment type="cofactor">
    <cofactor evidence="1">
        <name>FAD</name>
        <dbReference type="ChEBI" id="CHEBI:57692"/>
    </cofactor>
</comment>
<feature type="domain" description="FAD-binding PCMH-type" evidence="6">
    <location>
        <begin position="37"/>
        <end position="207"/>
    </location>
</feature>
<name>A0A1X9LGC0_9MICO</name>
<dbReference type="STRING" id="1619308.B5808_02240"/>
<evidence type="ECO:0000256" key="4">
    <source>
        <dbReference type="ARBA" id="ARBA00022827"/>
    </source>
</evidence>
<accession>A0A1X9LGC0</accession>
<dbReference type="InterPro" id="IPR016167">
    <property type="entry name" value="FAD-bd_PCMH_sub1"/>
</dbReference>
<dbReference type="GO" id="GO:0016491">
    <property type="term" value="F:oxidoreductase activity"/>
    <property type="evidence" value="ECO:0007669"/>
    <property type="project" value="UniProtKB-KW"/>
</dbReference>
<dbReference type="InterPro" id="IPR050416">
    <property type="entry name" value="FAD-linked_Oxidoreductase"/>
</dbReference>
<dbReference type="PROSITE" id="PS51387">
    <property type="entry name" value="FAD_PCMH"/>
    <property type="match status" value="1"/>
</dbReference>
<dbReference type="EMBL" id="CP020715">
    <property type="protein sequence ID" value="ARJ04177.1"/>
    <property type="molecule type" value="Genomic_DNA"/>
</dbReference>
<evidence type="ECO:0000259" key="6">
    <source>
        <dbReference type="PROSITE" id="PS51387"/>
    </source>
</evidence>
<dbReference type="InterPro" id="IPR006094">
    <property type="entry name" value="Oxid_FAD_bind_N"/>
</dbReference>
<comment type="similarity">
    <text evidence="2">Belongs to the oxygen-dependent FAD-linked oxidoreductase family.</text>
</comment>
<evidence type="ECO:0000313" key="8">
    <source>
        <dbReference type="Proteomes" id="UP000192775"/>
    </source>
</evidence>
<sequence>MSGQLRTVDVVEGFTGRLITPGDGDYDEARTIWNAMIDRRPSHIARCRTTDDVVAVLAWARAGDREVAVRGGGHSIPGHSMIDDGVVIDLSPMDSVEVDEDALVVRVAGGCLLGDVDAATQAHGLATPAGAISHTGAGGLILGGGLGWTMRKYGLTIDNLLSATVVLADGEVVTASEDEHPDLFWALRGGGGNFGVVTEFVLRLHPRGPVYLAATAFSIEDSAVVLRAMAAHMPTADDDLVWSAFFRKLPDFPWAPPDRVGEPVLLAPLAWLGDHDEGAREIDRILQDLGVDPLASARGPIEYVDLQRLNDELNGHGHWNYHKSGFLRDLDDDTIASLVRCGARIASANSQLEVLSMGGLISRIDESSTAFAHRDELWPVNVCGIWRPEESAEDNLAWVRTTWSDLEDHLRAGSYMNFGGSDASGDEQRESYGETWTRLREVKTRYDPDNVFRHNANIPPLTSGAIR</sequence>
<dbReference type="Gene3D" id="3.30.465.10">
    <property type="match status" value="1"/>
</dbReference>
<dbReference type="GO" id="GO:0071949">
    <property type="term" value="F:FAD binding"/>
    <property type="evidence" value="ECO:0007669"/>
    <property type="project" value="InterPro"/>
</dbReference>
<keyword evidence="5" id="KW-0560">Oxidoreductase</keyword>
<dbReference type="Gene3D" id="3.40.462.20">
    <property type="match status" value="1"/>
</dbReference>
<keyword evidence="3" id="KW-0285">Flavoprotein</keyword>
<evidence type="ECO:0000256" key="2">
    <source>
        <dbReference type="ARBA" id="ARBA00005466"/>
    </source>
</evidence>
<dbReference type="InterPro" id="IPR016169">
    <property type="entry name" value="FAD-bd_PCMH_sub2"/>
</dbReference>
<reference evidence="7 8" key="1">
    <citation type="submission" date="2017-04" db="EMBL/GenBank/DDBJ databases">
        <authorList>
            <person name="Afonso C.L."/>
            <person name="Miller P.J."/>
            <person name="Scott M.A."/>
            <person name="Spackman E."/>
            <person name="Goraichik I."/>
            <person name="Dimitrov K.M."/>
            <person name="Suarez D.L."/>
            <person name="Swayne D.E."/>
        </authorList>
    </citation>
    <scope>NUCLEOTIDE SEQUENCE [LARGE SCALE GENOMIC DNA]</scope>
    <source>
        <strain evidence="8">XA(T)</strain>
    </source>
</reference>
<protein>
    <recommendedName>
        <fullName evidence="6">FAD-binding PCMH-type domain-containing protein</fullName>
    </recommendedName>
</protein>
<organism evidence="7 8">
    <name type="scientific">Cnuibacter physcomitrellae</name>
    <dbReference type="NCBI Taxonomy" id="1619308"/>
    <lineage>
        <taxon>Bacteria</taxon>
        <taxon>Bacillati</taxon>
        <taxon>Actinomycetota</taxon>
        <taxon>Actinomycetes</taxon>
        <taxon>Micrococcales</taxon>
        <taxon>Microbacteriaceae</taxon>
        <taxon>Cnuibacter</taxon>
    </lineage>
</organism>
<dbReference type="PROSITE" id="PS00862">
    <property type="entry name" value="OX2_COVAL_FAD"/>
    <property type="match status" value="1"/>
</dbReference>
<proteinExistence type="inferred from homology"/>
<dbReference type="Proteomes" id="UP000192775">
    <property type="component" value="Chromosome"/>
</dbReference>
<dbReference type="InterPro" id="IPR036318">
    <property type="entry name" value="FAD-bd_PCMH-like_sf"/>
</dbReference>